<dbReference type="InterPro" id="IPR035926">
    <property type="entry name" value="NusB-like_sf"/>
</dbReference>
<feature type="compositionally biased region" description="Low complexity" evidence="8">
    <location>
        <begin position="14"/>
        <end position="32"/>
    </location>
</feature>
<evidence type="ECO:0000259" key="9">
    <source>
        <dbReference type="PROSITE" id="PS51686"/>
    </source>
</evidence>
<feature type="compositionally biased region" description="Basic residues" evidence="8">
    <location>
        <begin position="33"/>
        <end position="42"/>
    </location>
</feature>
<protein>
    <submittedName>
        <fullName evidence="10">rRNA cytosine-C5-methyltransferase</fullName>
    </submittedName>
</protein>
<evidence type="ECO:0000256" key="1">
    <source>
        <dbReference type="ARBA" id="ARBA00007494"/>
    </source>
</evidence>
<dbReference type="Proteomes" id="UP000477722">
    <property type="component" value="Unassembled WGS sequence"/>
</dbReference>
<accession>A0A6G4X650</accession>
<dbReference type="Pfam" id="PF01029">
    <property type="entry name" value="NusB"/>
    <property type="match status" value="1"/>
</dbReference>
<evidence type="ECO:0000313" key="11">
    <source>
        <dbReference type="Proteomes" id="UP000477722"/>
    </source>
</evidence>
<dbReference type="PANTHER" id="PTHR22807:SF53">
    <property type="entry name" value="RIBOSOMAL RNA SMALL SUBUNIT METHYLTRANSFERASE B-RELATED"/>
    <property type="match status" value="1"/>
</dbReference>
<gene>
    <name evidence="10" type="ORF">G5C65_29045</name>
</gene>
<dbReference type="InterPro" id="IPR023267">
    <property type="entry name" value="RCMT"/>
</dbReference>
<organism evidence="10 11">
    <name type="scientific">Streptomyces boncukensis</name>
    <dbReference type="NCBI Taxonomy" id="2711219"/>
    <lineage>
        <taxon>Bacteria</taxon>
        <taxon>Bacillati</taxon>
        <taxon>Actinomycetota</taxon>
        <taxon>Actinomycetes</taxon>
        <taxon>Kitasatosporales</taxon>
        <taxon>Streptomycetaceae</taxon>
        <taxon>Streptomyces</taxon>
    </lineage>
</organism>
<dbReference type="AlphaFoldDB" id="A0A6G4X650"/>
<evidence type="ECO:0000256" key="6">
    <source>
        <dbReference type="ARBA" id="ARBA00059465"/>
    </source>
</evidence>
<dbReference type="InterPro" id="IPR029063">
    <property type="entry name" value="SAM-dependent_MTases_sf"/>
</dbReference>
<name>A0A6G4X650_9ACTN</name>
<sequence>MSTRSRRPEQSAGPTRSQQPGQSRQSRQPRQSRQSKPHRRPRRDPARTVAFEALRAVDERDAYANLVLPPLLRKARGEQGFQGRDAALATELVYGTLRWQGTYDAVIAECVDRPLRAVDPPVLDVLSLGAHQLLGTRIPGHAAVSATVELARAVLGDGRAKFVNAVLRRIAADDLDGWLERIAPPYDADPEEHLALRHAHPRWVVSALWDALGGGRADIEQLLDADNERPEVTLVARPGRISTEDLRAEAGRAVGPGESVGPGEPGEPREPGESGRSDAGAAGSAGAAETPAEPGRWSPYAVRLADGGDPGALTAVRENRAGVQDEGSQLVALALAHAPLDGGGDTRWLDACAGPGGKAALLGALAAGRGASLVAAEKQRHRAGLVARTLEGNPGPYAVVIADGTRPAWRPGSFDRVLVDVPCTGLGALRRRPEARWRRRPEDLAGFAPLQRALLREALRAVRVGGVVAYATCSPHLAETRAVVDDVVKALGADGGGAERLDAREQLPGVPALGAGPDIQLWPHLHGTDAMYLALLRRTA</sequence>
<comment type="caution">
    <text evidence="10">The sequence shown here is derived from an EMBL/GenBank/DDBJ whole genome shotgun (WGS) entry which is preliminary data.</text>
</comment>
<dbReference type="InterPro" id="IPR006027">
    <property type="entry name" value="NusB_RsmB_TIM44"/>
</dbReference>
<keyword evidence="5 7" id="KW-0694">RNA-binding</keyword>
<dbReference type="Gene3D" id="1.10.940.10">
    <property type="entry name" value="NusB-like"/>
    <property type="match status" value="1"/>
</dbReference>
<dbReference type="Pfam" id="PF01189">
    <property type="entry name" value="Methyltr_RsmB-F"/>
    <property type="match status" value="1"/>
</dbReference>
<dbReference type="EMBL" id="JAAKZZ010000439">
    <property type="protein sequence ID" value="NGO72327.1"/>
    <property type="molecule type" value="Genomic_DNA"/>
</dbReference>
<dbReference type="PROSITE" id="PS51686">
    <property type="entry name" value="SAM_MT_RSMB_NOP"/>
    <property type="match status" value="1"/>
</dbReference>
<feature type="region of interest" description="Disordered" evidence="8">
    <location>
        <begin position="1"/>
        <end position="48"/>
    </location>
</feature>
<evidence type="ECO:0000256" key="2">
    <source>
        <dbReference type="ARBA" id="ARBA00022603"/>
    </source>
</evidence>
<dbReference type="InterPro" id="IPR001678">
    <property type="entry name" value="MeTrfase_RsmB-F_NOP2_dom"/>
</dbReference>
<proteinExistence type="inferred from homology"/>
<dbReference type="SUPFAM" id="SSF53335">
    <property type="entry name" value="S-adenosyl-L-methionine-dependent methyltransferases"/>
    <property type="match status" value="1"/>
</dbReference>
<dbReference type="PRINTS" id="PR02008">
    <property type="entry name" value="RCMTFAMILY"/>
</dbReference>
<dbReference type="PANTHER" id="PTHR22807">
    <property type="entry name" value="NOP2 YEAST -RELATED NOL1/NOP2/FMU SUN DOMAIN-CONTAINING"/>
    <property type="match status" value="1"/>
</dbReference>
<evidence type="ECO:0000256" key="3">
    <source>
        <dbReference type="ARBA" id="ARBA00022679"/>
    </source>
</evidence>
<evidence type="ECO:0000313" key="10">
    <source>
        <dbReference type="EMBL" id="NGO72327.1"/>
    </source>
</evidence>
<feature type="binding site" evidence="7">
    <location>
        <begin position="352"/>
        <end position="358"/>
    </location>
    <ligand>
        <name>S-adenosyl-L-methionine</name>
        <dbReference type="ChEBI" id="CHEBI:59789"/>
    </ligand>
</feature>
<dbReference type="GO" id="GO:0001510">
    <property type="term" value="P:RNA methylation"/>
    <property type="evidence" value="ECO:0007669"/>
    <property type="project" value="InterPro"/>
</dbReference>
<feature type="region of interest" description="Disordered" evidence="8">
    <location>
        <begin position="236"/>
        <end position="303"/>
    </location>
</feature>
<dbReference type="FunFam" id="1.10.940.10:FF:000007">
    <property type="entry name" value="rRNA cytosine-C5-methyltransferase"/>
    <property type="match status" value="1"/>
</dbReference>
<keyword evidence="3 7" id="KW-0808">Transferase</keyword>
<feature type="binding site" evidence="7">
    <location>
        <position position="377"/>
    </location>
    <ligand>
        <name>S-adenosyl-L-methionine</name>
        <dbReference type="ChEBI" id="CHEBI:59789"/>
    </ligand>
</feature>
<dbReference type="GO" id="GO:0006355">
    <property type="term" value="P:regulation of DNA-templated transcription"/>
    <property type="evidence" value="ECO:0007669"/>
    <property type="project" value="InterPro"/>
</dbReference>
<feature type="compositionally biased region" description="Low complexity" evidence="8">
    <location>
        <begin position="277"/>
        <end position="296"/>
    </location>
</feature>
<dbReference type="PROSITE" id="PS01153">
    <property type="entry name" value="NOL1_NOP2_SUN"/>
    <property type="match status" value="1"/>
</dbReference>
<dbReference type="SUPFAM" id="SSF48013">
    <property type="entry name" value="NusB-like"/>
    <property type="match status" value="1"/>
</dbReference>
<feature type="binding site" evidence="7">
    <location>
        <position position="403"/>
    </location>
    <ligand>
        <name>S-adenosyl-L-methionine</name>
        <dbReference type="ChEBI" id="CHEBI:59789"/>
    </ligand>
</feature>
<dbReference type="Gene3D" id="3.40.50.150">
    <property type="entry name" value="Vaccinia Virus protein VP39"/>
    <property type="match status" value="1"/>
</dbReference>
<evidence type="ECO:0000256" key="5">
    <source>
        <dbReference type="ARBA" id="ARBA00022884"/>
    </source>
</evidence>
<dbReference type="FunFam" id="3.40.50.150:FF:000257">
    <property type="entry name" value="16S rRNA methyltransferase"/>
    <property type="match status" value="1"/>
</dbReference>
<dbReference type="GO" id="GO:0003723">
    <property type="term" value="F:RNA binding"/>
    <property type="evidence" value="ECO:0007669"/>
    <property type="project" value="UniProtKB-UniRule"/>
</dbReference>
<keyword evidence="11" id="KW-1185">Reference proteome</keyword>
<feature type="compositionally biased region" description="Basic and acidic residues" evidence="8">
    <location>
        <begin position="266"/>
        <end position="276"/>
    </location>
</feature>
<feature type="active site" description="Nucleophile" evidence="7">
    <location>
        <position position="473"/>
    </location>
</feature>
<keyword evidence="4 7" id="KW-0949">S-adenosyl-L-methionine</keyword>
<comment type="similarity">
    <text evidence="1 7">Belongs to the class I-like SAM-binding methyltransferase superfamily. RsmB/NOP family.</text>
</comment>
<evidence type="ECO:0000256" key="7">
    <source>
        <dbReference type="PROSITE-ProRule" id="PRU01023"/>
    </source>
</evidence>
<evidence type="ECO:0000256" key="4">
    <source>
        <dbReference type="ARBA" id="ARBA00022691"/>
    </source>
</evidence>
<dbReference type="GO" id="GO:0008173">
    <property type="term" value="F:RNA methyltransferase activity"/>
    <property type="evidence" value="ECO:0007669"/>
    <property type="project" value="InterPro"/>
</dbReference>
<feature type="binding site" evidence="7">
    <location>
        <position position="420"/>
    </location>
    <ligand>
        <name>S-adenosyl-L-methionine</name>
        <dbReference type="ChEBI" id="CHEBI:59789"/>
    </ligand>
</feature>
<keyword evidence="2 7" id="KW-0489">Methyltransferase</keyword>
<evidence type="ECO:0000256" key="8">
    <source>
        <dbReference type="SAM" id="MobiDB-lite"/>
    </source>
</evidence>
<comment type="function">
    <text evidence="6">May act as RNA methyltransferase.</text>
</comment>
<reference evidence="10 11" key="1">
    <citation type="submission" date="2020-02" db="EMBL/GenBank/DDBJ databases">
        <title>Whole-genome analyses of novel actinobacteria.</title>
        <authorList>
            <person name="Sahin N."/>
            <person name="Tatar D."/>
        </authorList>
    </citation>
    <scope>NUCLEOTIDE SEQUENCE [LARGE SCALE GENOMIC DNA]</scope>
    <source>
        <strain evidence="10 11">SB3404</strain>
    </source>
</reference>
<dbReference type="InterPro" id="IPR018314">
    <property type="entry name" value="RsmB/NOL1/NOP2-like_CS"/>
</dbReference>
<dbReference type="RefSeq" id="WP_165302018.1">
    <property type="nucleotide sequence ID" value="NZ_JAAKZZ010000439.1"/>
</dbReference>
<dbReference type="InterPro" id="IPR049560">
    <property type="entry name" value="MeTrfase_RsmB-F_NOP2_cat"/>
</dbReference>
<feature type="domain" description="SAM-dependent MTase RsmB/NOP-type" evidence="9">
    <location>
        <begin position="222"/>
        <end position="539"/>
    </location>
</feature>